<keyword evidence="5 14" id="KW-0812">Transmembrane</keyword>
<dbReference type="SMART" id="SM00065">
    <property type="entry name" value="GAF"/>
    <property type="match status" value="1"/>
</dbReference>
<evidence type="ECO:0000256" key="6">
    <source>
        <dbReference type="ARBA" id="ARBA00022741"/>
    </source>
</evidence>
<dbReference type="Pfam" id="PF17203">
    <property type="entry name" value="sCache_3_2"/>
    <property type="match status" value="1"/>
</dbReference>
<dbReference type="CDD" id="cd16936">
    <property type="entry name" value="HATPase_RsbW-like"/>
    <property type="match status" value="1"/>
</dbReference>
<dbReference type="InterPro" id="IPR052016">
    <property type="entry name" value="Bact_Sigma-Reg"/>
</dbReference>
<keyword evidence="2" id="KW-1003">Cell membrane</keyword>
<evidence type="ECO:0000256" key="12">
    <source>
        <dbReference type="ARBA" id="ARBA00023136"/>
    </source>
</evidence>
<dbReference type="InterPro" id="IPR001932">
    <property type="entry name" value="PPM-type_phosphatase-like_dom"/>
</dbReference>
<dbReference type="InterPro" id="IPR036457">
    <property type="entry name" value="PPM-type-like_dom_sf"/>
</dbReference>
<dbReference type="InterPro" id="IPR033463">
    <property type="entry name" value="sCache_3"/>
</dbReference>
<dbReference type="Pfam" id="PF13581">
    <property type="entry name" value="HATPase_c_2"/>
    <property type="match status" value="1"/>
</dbReference>
<feature type="domain" description="PPM-type phosphatase" evidence="16">
    <location>
        <begin position="560"/>
        <end position="780"/>
    </location>
</feature>
<proteinExistence type="predicted"/>
<evidence type="ECO:0000256" key="3">
    <source>
        <dbReference type="ARBA" id="ARBA00022553"/>
    </source>
</evidence>
<dbReference type="InterPro" id="IPR003594">
    <property type="entry name" value="HATPase_dom"/>
</dbReference>
<name>A0ABS2TLQ5_9ACTN</name>
<dbReference type="Gene3D" id="3.30.565.10">
    <property type="entry name" value="Histidine kinase-like ATPase, C-terminal domain"/>
    <property type="match status" value="1"/>
</dbReference>
<keyword evidence="9" id="KW-0067">ATP-binding</keyword>
<evidence type="ECO:0000256" key="1">
    <source>
        <dbReference type="ARBA" id="ARBA00004651"/>
    </source>
</evidence>
<protein>
    <submittedName>
        <fullName evidence="17">SpoIIE family protein phosphatase</fullName>
    </submittedName>
</protein>
<feature type="transmembrane region" description="Helical" evidence="14">
    <location>
        <begin position="205"/>
        <end position="226"/>
    </location>
</feature>
<dbReference type="Gene3D" id="3.30.450.20">
    <property type="entry name" value="PAS domain"/>
    <property type="match status" value="2"/>
</dbReference>
<sequence length="911" mass="96934">MSRFAGPAGLLPSRKSSREAAAPARRGRRKGESIRSLLNPHSVVGKLFILQLVVVLLLSGGALAILVLTLQRQSTHDAEHRSLAVAEGFANAPGVAAAMKSRNPPAILQPVASAAAARAGVDYIGVVNRDGIRYTASTPALIGKRSSIDMAPLLAGRTTQAHDTGALGPRVRAEVPIRDTDGRILGAVGAGVRIASISHQVGEQLPALLGITGGAVVLATAGTALLSRRLLRQTRGMGPAEITRMYEHHDAVLHAAREGVLIVDGEHRLLLANDEARRLLDLPLDAEGRQVTELDLPPAIAELLVSCRVASDEVRPAGGRVLAVNQRPTEQYGGLPGSVTTLRDSTELQQTAGRAQAAQDRLKVLYHAGTGIGTTLDVARTARELGEVAVPAFADFVTVDVAEGILRGDDPADTANTLRRVATVGVRQDPPLWPDGTRIRLHPDGPQAAGLATGHAVREAELREGTAWAAQDAERARRIIDYGIHSLISAPLHARGVVLGVACFWRSQKPEPFEQDDVALAEELATRAAVSIDNARRYTREHAMAVTLQRSLLPASLPEQNALDVAYRYLPAHQSVGGDWFDVIPLSGTRVALVVGDVVGHGLHAAATMGRLRTAVHNFAALELTPDEILGRLDELADRIDRSEDAYGYPDEVIGATCVYAIYDPVERRCGIARAGHLPPLLRRPDGTLEFLDAPAGPPLGIGGSPFVTTDVEVPGGSTLLLYTDGLVEDRGRDIDESLDLLRTALSGATGDPERVCGSVLAAMLPHHPEDDVALLVARTRVLPPEHIARWDVPAEPTAVGMIRTEVAGRLAEWDLAELGFTTELILSELVTNAIRHADAPIGVRLLLDRKLICEVSDGSSTSPHLRYATATEEGGRGLFLVDQVAERWGTRYTAGGKVIWAEQPLPAAPA</sequence>
<keyword evidence="8" id="KW-0378">Hydrolase</keyword>
<dbReference type="Gene3D" id="3.30.450.40">
    <property type="match status" value="1"/>
</dbReference>
<evidence type="ECO:0000256" key="14">
    <source>
        <dbReference type="SAM" id="Phobius"/>
    </source>
</evidence>
<dbReference type="SUPFAM" id="SSF103190">
    <property type="entry name" value="Sensory domain-like"/>
    <property type="match status" value="1"/>
</dbReference>
<evidence type="ECO:0000256" key="5">
    <source>
        <dbReference type="ARBA" id="ARBA00022692"/>
    </source>
</evidence>
<keyword evidence="4" id="KW-0808">Transferase</keyword>
<evidence type="ECO:0000256" key="7">
    <source>
        <dbReference type="ARBA" id="ARBA00022777"/>
    </source>
</evidence>
<feature type="region of interest" description="Disordered" evidence="13">
    <location>
        <begin position="1"/>
        <end position="33"/>
    </location>
</feature>
<comment type="caution">
    <text evidence="17">The sequence shown here is derived from an EMBL/GenBank/DDBJ whole genome shotgun (WGS) entry which is preliminary data.</text>
</comment>
<keyword evidence="18" id="KW-1185">Reference proteome</keyword>
<dbReference type="CDD" id="cd18773">
    <property type="entry name" value="PDC1_HK_sensor"/>
    <property type="match status" value="1"/>
</dbReference>
<dbReference type="Gene3D" id="3.60.40.10">
    <property type="entry name" value="PPM-type phosphatase domain"/>
    <property type="match status" value="1"/>
</dbReference>
<keyword evidence="11" id="KW-0902">Two-component regulatory system</keyword>
<dbReference type="Pfam" id="PF07228">
    <property type="entry name" value="SpoIIE"/>
    <property type="match status" value="1"/>
</dbReference>
<evidence type="ECO:0000256" key="10">
    <source>
        <dbReference type="ARBA" id="ARBA00022989"/>
    </source>
</evidence>
<dbReference type="EMBL" id="JADKYB010000003">
    <property type="protein sequence ID" value="MBM9504270.1"/>
    <property type="molecule type" value="Genomic_DNA"/>
</dbReference>
<dbReference type="InterPro" id="IPR036890">
    <property type="entry name" value="HATPase_C_sf"/>
</dbReference>
<dbReference type="PANTHER" id="PTHR43156">
    <property type="entry name" value="STAGE II SPORULATION PROTEIN E-RELATED"/>
    <property type="match status" value="1"/>
</dbReference>
<keyword evidence="10 14" id="KW-1133">Transmembrane helix</keyword>
<evidence type="ECO:0000313" key="18">
    <source>
        <dbReference type="Proteomes" id="UP000749040"/>
    </source>
</evidence>
<keyword evidence="7" id="KW-0418">Kinase</keyword>
<keyword evidence="6" id="KW-0547">Nucleotide-binding</keyword>
<dbReference type="InterPro" id="IPR029016">
    <property type="entry name" value="GAF-like_dom_sf"/>
</dbReference>
<evidence type="ECO:0000256" key="4">
    <source>
        <dbReference type="ARBA" id="ARBA00022679"/>
    </source>
</evidence>
<reference evidence="17 18" key="1">
    <citation type="submission" date="2021-01" db="EMBL/GenBank/DDBJ databases">
        <title>Streptomyces acididurans sp. nov., isolated from a peat swamp forest soil.</title>
        <authorList>
            <person name="Chantavorakit T."/>
            <person name="Duangmal K."/>
        </authorList>
    </citation>
    <scope>NUCLEOTIDE SEQUENCE [LARGE SCALE GENOMIC DNA]</scope>
    <source>
        <strain evidence="17 18">KK5PA1</strain>
    </source>
</reference>
<dbReference type="InterPro" id="IPR035965">
    <property type="entry name" value="PAS-like_dom_sf"/>
</dbReference>
<keyword evidence="3" id="KW-0597">Phosphoprotein</keyword>
<dbReference type="SMART" id="SM00331">
    <property type="entry name" value="PP2C_SIG"/>
    <property type="match status" value="1"/>
</dbReference>
<dbReference type="InterPro" id="IPR029151">
    <property type="entry name" value="Sensor-like_sf"/>
</dbReference>
<evidence type="ECO:0000256" key="11">
    <source>
        <dbReference type="ARBA" id="ARBA00023012"/>
    </source>
</evidence>
<feature type="transmembrane region" description="Helical" evidence="14">
    <location>
        <begin position="48"/>
        <end position="70"/>
    </location>
</feature>
<evidence type="ECO:0000256" key="9">
    <source>
        <dbReference type="ARBA" id="ARBA00022840"/>
    </source>
</evidence>
<dbReference type="SUPFAM" id="SSF81606">
    <property type="entry name" value="PP2C-like"/>
    <property type="match status" value="1"/>
</dbReference>
<keyword evidence="12 14" id="KW-0472">Membrane</keyword>
<gene>
    <name evidence="17" type="ORF">ITX44_06925</name>
</gene>
<evidence type="ECO:0000256" key="13">
    <source>
        <dbReference type="SAM" id="MobiDB-lite"/>
    </source>
</evidence>
<feature type="domain" description="GAF" evidence="15">
    <location>
        <begin position="373"/>
        <end position="542"/>
    </location>
</feature>
<dbReference type="InterPro" id="IPR003018">
    <property type="entry name" value="GAF"/>
</dbReference>
<dbReference type="SUPFAM" id="SSF55781">
    <property type="entry name" value="GAF domain-like"/>
    <property type="match status" value="1"/>
</dbReference>
<organism evidence="17 18">
    <name type="scientific">Actinacidiphila acididurans</name>
    <dbReference type="NCBI Taxonomy" id="2784346"/>
    <lineage>
        <taxon>Bacteria</taxon>
        <taxon>Bacillati</taxon>
        <taxon>Actinomycetota</taxon>
        <taxon>Actinomycetes</taxon>
        <taxon>Kitasatosporales</taxon>
        <taxon>Streptomycetaceae</taxon>
        <taxon>Actinacidiphila</taxon>
    </lineage>
</organism>
<dbReference type="Pfam" id="PF01590">
    <property type="entry name" value="GAF"/>
    <property type="match status" value="1"/>
</dbReference>
<evidence type="ECO:0000259" key="15">
    <source>
        <dbReference type="SMART" id="SM00065"/>
    </source>
</evidence>
<dbReference type="RefSeq" id="WP_205356132.1">
    <property type="nucleotide sequence ID" value="NZ_JADKYB010000003.1"/>
</dbReference>
<dbReference type="Proteomes" id="UP000749040">
    <property type="component" value="Unassembled WGS sequence"/>
</dbReference>
<accession>A0ABS2TLQ5</accession>
<dbReference type="SUPFAM" id="SSF55874">
    <property type="entry name" value="ATPase domain of HSP90 chaperone/DNA topoisomerase II/histidine kinase"/>
    <property type="match status" value="1"/>
</dbReference>
<dbReference type="SUPFAM" id="SSF55785">
    <property type="entry name" value="PYP-like sensor domain (PAS domain)"/>
    <property type="match status" value="1"/>
</dbReference>
<dbReference type="PANTHER" id="PTHR43156:SF2">
    <property type="entry name" value="STAGE II SPORULATION PROTEIN E"/>
    <property type="match status" value="1"/>
</dbReference>
<evidence type="ECO:0000256" key="8">
    <source>
        <dbReference type="ARBA" id="ARBA00022801"/>
    </source>
</evidence>
<evidence type="ECO:0000256" key="2">
    <source>
        <dbReference type="ARBA" id="ARBA00022475"/>
    </source>
</evidence>
<evidence type="ECO:0000259" key="16">
    <source>
        <dbReference type="SMART" id="SM00331"/>
    </source>
</evidence>
<evidence type="ECO:0000313" key="17">
    <source>
        <dbReference type="EMBL" id="MBM9504270.1"/>
    </source>
</evidence>
<comment type="subcellular location">
    <subcellularLocation>
        <location evidence="1">Cell membrane</location>
        <topology evidence="1">Multi-pass membrane protein</topology>
    </subcellularLocation>
</comment>